<protein>
    <recommendedName>
        <fullName evidence="7">Ion transport domain-containing protein</fullName>
    </recommendedName>
</protein>
<feature type="transmembrane region" description="Helical" evidence="2">
    <location>
        <begin position="283"/>
        <end position="300"/>
    </location>
</feature>
<dbReference type="PANTHER" id="PTHR35859:SF1">
    <property type="entry name" value="NONSELECTIVE CATION CHANNEL PROTEIN"/>
    <property type="match status" value="1"/>
</dbReference>
<dbReference type="PANTHER" id="PTHR35859">
    <property type="entry name" value="NONSELECTIVE CATION CHANNEL PROTEIN"/>
    <property type="match status" value="1"/>
</dbReference>
<feature type="transmembrane region" description="Helical" evidence="2">
    <location>
        <begin position="378"/>
        <end position="401"/>
    </location>
</feature>
<evidence type="ECO:0008006" key="7">
    <source>
        <dbReference type="Google" id="ProtNLM"/>
    </source>
</evidence>
<feature type="transmembrane region" description="Helical" evidence="2">
    <location>
        <begin position="345"/>
        <end position="366"/>
    </location>
</feature>
<dbReference type="STRING" id="930990.A0A067MV08"/>
<dbReference type="EMBL" id="KL198019">
    <property type="protein sequence ID" value="KDQ19429.1"/>
    <property type="molecule type" value="Genomic_DNA"/>
</dbReference>
<feature type="compositionally biased region" description="Acidic residues" evidence="1">
    <location>
        <begin position="743"/>
        <end position="753"/>
    </location>
</feature>
<evidence type="ECO:0000259" key="4">
    <source>
        <dbReference type="Pfam" id="PF23317"/>
    </source>
</evidence>
<dbReference type="HOGENOM" id="CLU_009570_1_1_1"/>
<dbReference type="InterPro" id="IPR056337">
    <property type="entry name" value="LHD_YVC1"/>
</dbReference>
<proteinExistence type="predicted"/>
<feature type="transmembrane region" description="Helical" evidence="2">
    <location>
        <begin position="504"/>
        <end position="524"/>
    </location>
</feature>
<feature type="transmembrane region" description="Helical" evidence="2">
    <location>
        <begin position="446"/>
        <end position="465"/>
    </location>
</feature>
<keyword evidence="2" id="KW-0472">Membrane</keyword>
<dbReference type="InterPro" id="IPR056336">
    <property type="entry name" value="YVC1_C"/>
</dbReference>
<sequence length="799" mass="90247">MLSIFPNEDQPRRASRAVNDHEEHHHGTDCEWEPLLSMAELDATPVYPLIHEIRQDVIHYIDVPLSYDTLNTPDLIYTLVRPLTEKYHKKGNMAVVFCYLLNRVHFLRDQTASTNHLSDTRAALCEILAQRTLKLWSDDTLALATVLCTSWLVYSGAPQKVLDKAAEEEGEVPERVGNAIELAIIGNARRFIKSTACQKIIDGIWSGKIVYQAESDHAILSDTYKRKSIHFYDPHAAPLLDHYRLKVPAVQSVLEYFHFLILFILFVITVERTDVDFINRNEMIFIVYALGFTLQRVASIQEHGFKVFSANLWNGFDITFITIYMSYACCRLYGIYYDIREAKSLGIDILALAAILMFPRLAFVSLSNNLMVLSLRSMFLEFALLMFVAAFCFGGFLYALFTLGREKYGGQPGLIAWWMLDLWFGLDASGFDRADTFHPYFGPPLMVGYACLSNTLLLTVLVSILSNTFSTVSSDASAEYMFRRAVSTLEGVKADALLSYQPPLNLIACVIMVPASFVLTPRWFHKVNVFLIRVTSCPILLIIALFERRWESDRPTTLMEVISRVTEAIRDILPRWLVRLNFFEGIAGSGADIDSIFKVEDELKAEELLSLMDDDQSPTESEGVPFPKVDTTPSVPRAVPSRLLGINEDMPLRRRRTSVNAATAALPASPLAQIFGPIVDVSPPRHDLATQMGLSHAPVGRKISLPSRRHRNDSQFMNGIRPRVPSLLATDMSESPQQHDPETVQEIEDDEEDHPDHVAAPEVTRELRQISERQARMEGQLEDLMSLIRGLNPTGRRTS</sequence>
<evidence type="ECO:0000256" key="1">
    <source>
        <dbReference type="SAM" id="MobiDB-lite"/>
    </source>
</evidence>
<dbReference type="InParanoid" id="A0A067MV08"/>
<name>A0A067MV08_BOTB1</name>
<dbReference type="OrthoDB" id="2373987at2759"/>
<evidence type="ECO:0000313" key="6">
    <source>
        <dbReference type="Proteomes" id="UP000027195"/>
    </source>
</evidence>
<evidence type="ECO:0000256" key="2">
    <source>
        <dbReference type="SAM" id="Phobius"/>
    </source>
</evidence>
<dbReference type="Proteomes" id="UP000027195">
    <property type="component" value="Unassembled WGS sequence"/>
</dbReference>
<gene>
    <name evidence="5" type="ORF">BOTBODRAFT_170530</name>
</gene>
<feature type="domain" description="YVC1 N-terminal linker helical" evidence="3">
    <location>
        <begin position="47"/>
        <end position="227"/>
    </location>
</feature>
<dbReference type="AlphaFoldDB" id="A0A067MV08"/>
<organism evidence="5 6">
    <name type="scientific">Botryobasidium botryosum (strain FD-172 SS1)</name>
    <dbReference type="NCBI Taxonomy" id="930990"/>
    <lineage>
        <taxon>Eukaryota</taxon>
        <taxon>Fungi</taxon>
        <taxon>Dikarya</taxon>
        <taxon>Basidiomycota</taxon>
        <taxon>Agaricomycotina</taxon>
        <taxon>Agaricomycetes</taxon>
        <taxon>Cantharellales</taxon>
        <taxon>Botryobasidiaceae</taxon>
        <taxon>Botryobasidium</taxon>
    </lineage>
</organism>
<feature type="region of interest" description="Disordered" evidence="1">
    <location>
        <begin position="732"/>
        <end position="764"/>
    </location>
</feature>
<reference evidence="6" key="1">
    <citation type="journal article" date="2014" name="Proc. Natl. Acad. Sci. U.S.A.">
        <title>Extensive sampling of basidiomycete genomes demonstrates inadequacy of the white-rot/brown-rot paradigm for wood decay fungi.</title>
        <authorList>
            <person name="Riley R."/>
            <person name="Salamov A.A."/>
            <person name="Brown D.W."/>
            <person name="Nagy L.G."/>
            <person name="Floudas D."/>
            <person name="Held B.W."/>
            <person name="Levasseur A."/>
            <person name="Lombard V."/>
            <person name="Morin E."/>
            <person name="Otillar R."/>
            <person name="Lindquist E.A."/>
            <person name="Sun H."/>
            <person name="LaButti K.M."/>
            <person name="Schmutz J."/>
            <person name="Jabbour D."/>
            <person name="Luo H."/>
            <person name="Baker S.E."/>
            <person name="Pisabarro A.G."/>
            <person name="Walton J.D."/>
            <person name="Blanchette R.A."/>
            <person name="Henrissat B."/>
            <person name="Martin F."/>
            <person name="Cullen D."/>
            <person name="Hibbett D.S."/>
            <person name="Grigoriev I.V."/>
        </authorList>
    </citation>
    <scope>NUCLEOTIDE SEQUENCE [LARGE SCALE GENOMIC DNA]</scope>
    <source>
        <strain evidence="6">FD-172 SS1</strain>
    </source>
</reference>
<dbReference type="InterPro" id="IPR052971">
    <property type="entry name" value="TRP_calcium_channel"/>
</dbReference>
<keyword evidence="2" id="KW-1133">Transmembrane helix</keyword>
<dbReference type="Pfam" id="PF23317">
    <property type="entry name" value="YVC1_C"/>
    <property type="match status" value="1"/>
</dbReference>
<feature type="transmembrane region" description="Helical" evidence="2">
    <location>
        <begin position="253"/>
        <end position="271"/>
    </location>
</feature>
<keyword evidence="2" id="KW-0812">Transmembrane</keyword>
<keyword evidence="6" id="KW-1185">Reference proteome</keyword>
<feature type="transmembrane region" description="Helical" evidence="2">
    <location>
        <begin position="530"/>
        <end position="546"/>
    </location>
</feature>
<feature type="transmembrane region" description="Helical" evidence="2">
    <location>
        <begin position="408"/>
        <end position="426"/>
    </location>
</feature>
<feature type="region of interest" description="Disordered" evidence="1">
    <location>
        <begin position="1"/>
        <end position="25"/>
    </location>
</feature>
<accession>A0A067MV08</accession>
<evidence type="ECO:0000259" key="3">
    <source>
        <dbReference type="Pfam" id="PF23190"/>
    </source>
</evidence>
<feature type="compositionally biased region" description="Basic and acidic residues" evidence="1">
    <location>
        <begin position="754"/>
        <end position="764"/>
    </location>
</feature>
<dbReference type="Pfam" id="PF23190">
    <property type="entry name" value="LHD_TRPY1"/>
    <property type="match status" value="1"/>
</dbReference>
<evidence type="ECO:0000313" key="5">
    <source>
        <dbReference type="EMBL" id="KDQ19429.1"/>
    </source>
</evidence>
<feature type="transmembrane region" description="Helical" evidence="2">
    <location>
        <begin position="312"/>
        <end position="333"/>
    </location>
</feature>
<feature type="domain" description="Calcium channel YVC1-like C-terminal transmembrane" evidence="4">
    <location>
        <begin position="259"/>
        <end position="548"/>
    </location>
</feature>